<dbReference type="SUPFAM" id="SSF48371">
    <property type="entry name" value="ARM repeat"/>
    <property type="match status" value="1"/>
</dbReference>
<dbReference type="Gene3D" id="1.25.10.10">
    <property type="entry name" value="Leucine-rich Repeat Variant"/>
    <property type="match status" value="2"/>
</dbReference>
<organism evidence="1">
    <name type="scientific">marine sediment metagenome</name>
    <dbReference type="NCBI Taxonomy" id="412755"/>
    <lineage>
        <taxon>unclassified sequences</taxon>
        <taxon>metagenomes</taxon>
        <taxon>ecological metagenomes</taxon>
    </lineage>
</organism>
<protein>
    <recommendedName>
        <fullName evidence="2">HEAT repeat domain-containing protein</fullName>
    </recommendedName>
</protein>
<reference evidence="1" key="1">
    <citation type="journal article" date="2014" name="Front. Microbiol.">
        <title>High frequency of phylogenetically diverse reductive dehalogenase-homologous genes in deep subseafloor sedimentary metagenomes.</title>
        <authorList>
            <person name="Kawai M."/>
            <person name="Futagami T."/>
            <person name="Toyoda A."/>
            <person name="Takaki Y."/>
            <person name="Nishi S."/>
            <person name="Hori S."/>
            <person name="Arai W."/>
            <person name="Tsubouchi T."/>
            <person name="Morono Y."/>
            <person name="Uchiyama I."/>
            <person name="Ito T."/>
            <person name="Fujiyama A."/>
            <person name="Inagaki F."/>
            <person name="Takami H."/>
        </authorList>
    </citation>
    <scope>NUCLEOTIDE SEQUENCE</scope>
    <source>
        <strain evidence="1">Expedition CK06-06</strain>
    </source>
</reference>
<accession>X1R592</accession>
<dbReference type="Pfam" id="PF13646">
    <property type="entry name" value="HEAT_2"/>
    <property type="match status" value="1"/>
</dbReference>
<comment type="caution">
    <text evidence="1">The sequence shown here is derived from an EMBL/GenBank/DDBJ whole genome shotgun (WGS) entry which is preliminary data.</text>
</comment>
<name>X1R592_9ZZZZ</name>
<dbReference type="Pfam" id="PF03130">
    <property type="entry name" value="HEAT_PBS"/>
    <property type="match status" value="1"/>
</dbReference>
<dbReference type="InterPro" id="IPR004155">
    <property type="entry name" value="PBS_lyase_HEAT"/>
</dbReference>
<dbReference type="InterPro" id="IPR016024">
    <property type="entry name" value="ARM-type_fold"/>
</dbReference>
<proteinExistence type="predicted"/>
<dbReference type="EMBL" id="BARV01034317">
    <property type="protein sequence ID" value="GAI58295.1"/>
    <property type="molecule type" value="Genomic_DNA"/>
</dbReference>
<dbReference type="GO" id="GO:0016491">
    <property type="term" value="F:oxidoreductase activity"/>
    <property type="evidence" value="ECO:0007669"/>
    <property type="project" value="TreeGrafter"/>
</dbReference>
<sequence>LIAALDELREKVSEVLKEVGEPAVMPLISALSGGNEPIIWEVSTILGEIGDERAVKPLITLLLDRSKDDYKRGNYVAVALGRIGDAGAVEPFIQLASKHNEDLLTCMSVRALGDISDEKAVEPLIAILEDEGTTDCSHLRMETCWALGKIRDVRAIESLIRILGDPRNNLAAVRDAAASALVQLDDDRIELPLLKYFKGGLDSIINSETSVENVHHGTLEGVVKLITRLIDKS</sequence>
<dbReference type="PANTHER" id="PTHR12697:SF5">
    <property type="entry name" value="DEOXYHYPUSINE HYDROXYLASE"/>
    <property type="match status" value="1"/>
</dbReference>
<dbReference type="SMART" id="SM00567">
    <property type="entry name" value="EZ_HEAT"/>
    <property type="match status" value="6"/>
</dbReference>
<evidence type="ECO:0000313" key="1">
    <source>
        <dbReference type="EMBL" id="GAI58295.1"/>
    </source>
</evidence>
<dbReference type="PANTHER" id="PTHR12697">
    <property type="entry name" value="PBS LYASE HEAT-LIKE PROTEIN"/>
    <property type="match status" value="1"/>
</dbReference>
<evidence type="ECO:0008006" key="2">
    <source>
        <dbReference type="Google" id="ProtNLM"/>
    </source>
</evidence>
<feature type="non-terminal residue" evidence="1">
    <location>
        <position position="1"/>
    </location>
</feature>
<dbReference type="AlphaFoldDB" id="X1R592"/>
<dbReference type="InterPro" id="IPR011989">
    <property type="entry name" value="ARM-like"/>
</dbReference>
<gene>
    <name evidence="1" type="ORF">S06H3_53768</name>
</gene>